<name>A0A2H0CHL4_9BACT</name>
<organism evidence="1 2">
    <name type="scientific">Candidatus Nomurabacteria bacterium CG22_combo_CG10-13_8_21_14_all_32_8</name>
    <dbReference type="NCBI Taxonomy" id="1974732"/>
    <lineage>
        <taxon>Bacteria</taxon>
        <taxon>Candidatus Nomuraibacteriota</taxon>
    </lineage>
</organism>
<evidence type="ECO:0000313" key="2">
    <source>
        <dbReference type="Proteomes" id="UP000229176"/>
    </source>
</evidence>
<dbReference type="Proteomes" id="UP000229176">
    <property type="component" value="Unassembled WGS sequence"/>
</dbReference>
<dbReference type="AlphaFoldDB" id="A0A2H0CHL4"/>
<proteinExistence type="predicted"/>
<sequence length="108" mass="12568">MNNNIENLNKPSDGEIEKQKLSEKEKILFAKVDLGLDNIKLGKYSYKELPDPDGNGSEVMKLLEERGLLEVFEKFKKRKFPFLPIRKEEVKAEFDKLARLILMEANKL</sequence>
<protein>
    <submittedName>
        <fullName evidence="1">Uncharacterized protein</fullName>
    </submittedName>
</protein>
<evidence type="ECO:0000313" key="1">
    <source>
        <dbReference type="EMBL" id="PIP69281.1"/>
    </source>
</evidence>
<gene>
    <name evidence="1" type="ORF">COW91_00085</name>
</gene>
<accession>A0A2H0CHL4</accession>
<reference evidence="1 2" key="1">
    <citation type="submission" date="2017-09" db="EMBL/GenBank/DDBJ databases">
        <title>Depth-based differentiation of microbial function through sediment-hosted aquifers and enrichment of novel symbionts in the deep terrestrial subsurface.</title>
        <authorList>
            <person name="Probst A.J."/>
            <person name="Ladd B."/>
            <person name="Jarett J.K."/>
            <person name="Geller-Mcgrath D.E."/>
            <person name="Sieber C.M."/>
            <person name="Emerson J.B."/>
            <person name="Anantharaman K."/>
            <person name="Thomas B.C."/>
            <person name="Malmstrom R."/>
            <person name="Stieglmeier M."/>
            <person name="Klingl A."/>
            <person name="Woyke T."/>
            <person name="Ryan C.M."/>
            <person name="Banfield J.F."/>
        </authorList>
    </citation>
    <scope>NUCLEOTIDE SEQUENCE [LARGE SCALE GENOMIC DNA]</scope>
    <source>
        <strain evidence="1">CG22_combo_CG10-13_8_21_14_all_32_8</strain>
    </source>
</reference>
<dbReference type="EMBL" id="PCTI01000001">
    <property type="protein sequence ID" value="PIP69281.1"/>
    <property type="molecule type" value="Genomic_DNA"/>
</dbReference>
<comment type="caution">
    <text evidence="1">The sequence shown here is derived from an EMBL/GenBank/DDBJ whole genome shotgun (WGS) entry which is preliminary data.</text>
</comment>